<reference evidence="2" key="1">
    <citation type="journal article" date="2018" name="Nat. Microbiol.">
        <title>Leveraging single-cell genomics to expand the fungal tree of life.</title>
        <authorList>
            <person name="Ahrendt S.R."/>
            <person name="Quandt C.A."/>
            <person name="Ciobanu D."/>
            <person name="Clum A."/>
            <person name="Salamov A."/>
            <person name="Andreopoulos B."/>
            <person name="Cheng J.F."/>
            <person name="Woyke T."/>
            <person name="Pelin A."/>
            <person name="Henrissat B."/>
            <person name="Reynolds N.K."/>
            <person name="Benny G.L."/>
            <person name="Smith M.E."/>
            <person name="James T.Y."/>
            <person name="Grigoriev I.V."/>
        </authorList>
    </citation>
    <scope>NUCLEOTIDE SEQUENCE [LARGE SCALE GENOMIC DNA]</scope>
</reference>
<sequence length="400" mass="44602">MLPHAECSGPSFTLPRRLYKGVRVEEERSALLRSVTQFPQPPHAIFLSDNPLGNKTIYSLFRVLDSETLRFLHLARTGCDDGVLYALGTFLSPTSPLASLDITGNWITRYGLWDIAPVLANLHSLQILSISHLSTQDADIARFLDILFPSASSSMYLTGGMGIRRLDVACSGVGLASVQSISKVIRKNNCPIRSLDLGGIGRIPWESFHANLVSALAINTSLRFLDLRGFMLDGIFKKCLFTGLRLNRHLEALYITVSKEDGFGHSRGPMEALEAEMNSNRETPLAHLYVGVEYPEDEVLMVSMDEKRTWVRKRQRILRHVWSIARILLAPGNSSSFPGIMELPPEIREVIVAYVGIADGLSGQVIHRVCVDAMARPYRGLDLTGEDRDWLLDRLGYRIV</sequence>
<dbReference type="EMBL" id="KZ987744">
    <property type="protein sequence ID" value="RKP15273.1"/>
    <property type="molecule type" value="Genomic_DNA"/>
</dbReference>
<dbReference type="InterPro" id="IPR032675">
    <property type="entry name" value="LRR_dom_sf"/>
</dbReference>
<protein>
    <recommendedName>
        <fullName evidence="3">RNI-like protein</fullName>
    </recommendedName>
</protein>
<proteinExistence type="predicted"/>
<dbReference type="Gene3D" id="3.80.10.10">
    <property type="entry name" value="Ribonuclease Inhibitor"/>
    <property type="match status" value="1"/>
</dbReference>
<evidence type="ECO:0008006" key="3">
    <source>
        <dbReference type="Google" id="ProtNLM"/>
    </source>
</evidence>
<dbReference type="Proteomes" id="UP000267251">
    <property type="component" value="Unassembled WGS sequence"/>
</dbReference>
<accession>A0A4P9Y877</accession>
<evidence type="ECO:0000313" key="2">
    <source>
        <dbReference type="Proteomes" id="UP000267251"/>
    </source>
</evidence>
<keyword evidence="2" id="KW-1185">Reference proteome</keyword>
<dbReference type="SUPFAM" id="SSF52047">
    <property type="entry name" value="RNI-like"/>
    <property type="match status" value="1"/>
</dbReference>
<evidence type="ECO:0000313" key="1">
    <source>
        <dbReference type="EMBL" id="RKP15273.1"/>
    </source>
</evidence>
<dbReference type="AlphaFoldDB" id="A0A4P9Y877"/>
<organism evidence="1 2">
    <name type="scientific">Piptocephalis cylindrospora</name>
    <dbReference type="NCBI Taxonomy" id="1907219"/>
    <lineage>
        <taxon>Eukaryota</taxon>
        <taxon>Fungi</taxon>
        <taxon>Fungi incertae sedis</taxon>
        <taxon>Zoopagomycota</taxon>
        <taxon>Zoopagomycotina</taxon>
        <taxon>Zoopagomycetes</taxon>
        <taxon>Zoopagales</taxon>
        <taxon>Piptocephalidaceae</taxon>
        <taxon>Piptocephalis</taxon>
    </lineage>
</organism>
<gene>
    <name evidence="1" type="ORF">BJ684DRAFT_14470</name>
</gene>
<name>A0A4P9Y877_9FUNG</name>